<evidence type="ECO:0000313" key="15">
    <source>
        <dbReference type="Proteomes" id="UP000054908"/>
    </source>
</evidence>
<keyword evidence="7 11" id="KW-0676">Redox-active center</keyword>
<dbReference type="Pfam" id="PF02852">
    <property type="entry name" value="Pyr_redox_dim"/>
    <property type="match status" value="1"/>
</dbReference>
<comment type="cofactor">
    <cofactor evidence="9">
        <name>FAD</name>
        <dbReference type="ChEBI" id="CHEBI:57692"/>
    </cofactor>
    <text evidence="9">Binds 1 FAD per subunit.</text>
</comment>
<evidence type="ECO:0000256" key="4">
    <source>
        <dbReference type="ARBA" id="ARBA00022857"/>
    </source>
</evidence>
<keyword evidence="6" id="KW-1015">Disulfide bond</keyword>
<name>A0A0W0W1D7_9GAMM</name>
<dbReference type="InterPro" id="IPR036188">
    <property type="entry name" value="FAD/NAD-bd_sf"/>
</dbReference>
<dbReference type="PANTHER" id="PTHR43014">
    <property type="entry name" value="MERCURIC REDUCTASE"/>
    <property type="match status" value="1"/>
</dbReference>
<evidence type="ECO:0000256" key="8">
    <source>
        <dbReference type="PIRSR" id="PIRSR000350-2"/>
    </source>
</evidence>
<comment type="caution">
    <text evidence="14">The sequence shown here is derived from an EMBL/GenBank/DDBJ whole genome shotgun (WGS) entry which is preliminary data.</text>
</comment>
<feature type="disulfide bond" description="Redox-active" evidence="10">
    <location>
        <begin position="43"/>
        <end position="48"/>
    </location>
</feature>
<dbReference type="GO" id="GO:0050660">
    <property type="term" value="F:flavin adenine dinucleotide binding"/>
    <property type="evidence" value="ECO:0007669"/>
    <property type="project" value="TreeGrafter"/>
</dbReference>
<dbReference type="STRING" id="466.Lmac_1556"/>
<keyword evidence="9" id="KW-0520">NAD</keyword>
<evidence type="ECO:0000259" key="12">
    <source>
        <dbReference type="Pfam" id="PF02852"/>
    </source>
</evidence>
<dbReference type="InterPro" id="IPR004099">
    <property type="entry name" value="Pyr_nucl-diS_OxRdtase_dimer"/>
</dbReference>
<dbReference type="GO" id="GO:0004148">
    <property type="term" value="F:dihydrolipoyl dehydrogenase (NADH) activity"/>
    <property type="evidence" value="ECO:0007669"/>
    <property type="project" value="UniProtKB-EC"/>
</dbReference>
<keyword evidence="2 11" id="KW-0285">Flavoprotein</keyword>
<dbReference type="InterPro" id="IPR012999">
    <property type="entry name" value="Pyr_OxRdtase_I_AS"/>
</dbReference>
<keyword evidence="4" id="KW-0521">NADP</keyword>
<sequence>MTAQKFDVIIIGTGQSGPSLAVRLASTGFKVAIIERKNFGGTCVNTGCIPTKTLVASAEIAHLIQRANDFGIDISGTIKTNWKNVKARKDAIVHKASHGVEQWLKNTPNVTVFHDHARFVDNYTVAVNDHHLTANKIFINVGARAFVPPMKGVDEINYLTNSSILDLETLPEHLIVIGGSYIGLEFAQAFRFFGSKVTVIEKAPRLIPREDEDVSETVLSIMKEANVDVHLNTNCLEFSKSGHDIVAHVGCDSGKKAINGSHVLIAIGRKPNTDDLGIENTDIQLDSRGMIQVDEYLATSVKNIWAIGECNGRGAFTHTSYNDYQIVADNLLNHTKRKVTDRIMAYALYIDPPLGRCGMTEAEIRQAGFKALVAKRPMTQVKRAVIKGEPRGFIKILVDANSQKILGATILGVGGDEIIHSILDVMYADKPYTLIRDAVHIHPTVSELIPTTLEQLEPLK</sequence>
<dbReference type="EC" id="1.8.1.4" evidence="14"/>
<feature type="domain" description="FAD/NAD(P)-binding" evidence="13">
    <location>
        <begin position="6"/>
        <end position="320"/>
    </location>
</feature>
<dbReference type="InterPro" id="IPR001100">
    <property type="entry name" value="Pyr_nuc-diS_OxRdtase"/>
</dbReference>
<evidence type="ECO:0000256" key="7">
    <source>
        <dbReference type="ARBA" id="ARBA00023284"/>
    </source>
</evidence>
<dbReference type="Pfam" id="PF07992">
    <property type="entry name" value="Pyr_redox_2"/>
    <property type="match status" value="1"/>
</dbReference>
<feature type="domain" description="Pyridine nucleotide-disulphide oxidoreductase dimerisation" evidence="12">
    <location>
        <begin position="345"/>
        <end position="451"/>
    </location>
</feature>
<keyword evidence="5 11" id="KW-0560">Oxidoreductase</keyword>
<dbReference type="InterPro" id="IPR023753">
    <property type="entry name" value="FAD/NAD-binding_dom"/>
</dbReference>
<dbReference type="Proteomes" id="UP000054908">
    <property type="component" value="Unassembled WGS sequence"/>
</dbReference>
<evidence type="ECO:0000256" key="9">
    <source>
        <dbReference type="PIRSR" id="PIRSR000350-3"/>
    </source>
</evidence>
<dbReference type="NCBIfam" id="NF004992">
    <property type="entry name" value="PRK06370.1-4"/>
    <property type="match status" value="1"/>
</dbReference>
<organism evidence="14 15">
    <name type="scientific">Legionella maceachernii</name>
    <dbReference type="NCBI Taxonomy" id="466"/>
    <lineage>
        <taxon>Bacteria</taxon>
        <taxon>Pseudomonadati</taxon>
        <taxon>Pseudomonadota</taxon>
        <taxon>Gammaproteobacteria</taxon>
        <taxon>Legionellales</taxon>
        <taxon>Legionellaceae</taxon>
        <taxon>Legionella</taxon>
    </lineage>
</organism>
<reference evidence="14 15" key="1">
    <citation type="submission" date="2015-11" db="EMBL/GenBank/DDBJ databases">
        <title>Genomic analysis of 38 Legionella species identifies large and diverse effector repertoires.</title>
        <authorList>
            <person name="Burstein D."/>
            <person name="Amaro F."/>
            <person name="Zusman T."/>
            <person name="Lifshitz Z."/>
            <person name="Cohen O."/>
            <person name="Gilbert J.A."/>
            <person name="Pupko T."/>
            <person name="Shuman H.A."/>
            <person name="Segal G."/>
        </authorList>
    </citation>
    <scope>NUCLEOTIDE SEQUENCE [LARGE SCALE GENOMIC DNA]</scope>
    <source>
        <strain evidence="14 15">PX-1-G2-E2</strain>
    </source>
</reference>
<protein>
    <submittedName>
        <fullName evidence="14">Oxydoreductase</fullName>
        <ecNumber evidence="14">1.8.1.4</ecNumber>
    </submittedName>
</protein>
<dbReference type="Gene3D" id="3.50.50.60">
    <property type="entry name" value="FAD/NAD(P)-binding domain"/>
    <property type="match status" value="2"/>
</dbReference>
<gene>
    <name evidence="14" type="ORF">Lmac_1556</name>
</gene>
<keyword evidence="3 9" id="KW-0274">FAD</keyword>
<dbReference type="PROSITE" id="PS00076">
    <property type="entry name" value="PYRIDINE_REDOX_1"/>
    <property type="match status" value="1"/>
</dbReference>
<dbReference type="PIRSF" id="PIRSF000350">
    <property type="entry name" value="Mercury_reductase_MerA"/>
    <property type="match status" value="1"/>
</dbReference>
<evidence type="ECO:0000256" key="6">
    <source>
        <dbReference type="ARBA" id="ARBA00023157"/>
    </source>
</evidence>
<dbReference type="PRINTS" id="PR00411">
    <property type="entry name" value="PNDRDTASEI"/>
</dbReference>
<keyword evidence="9" id="KW-0547">Nucleotide-binding</keyword>
<dbReference type="EMBL" id="LNYL01000041">
    <property type="protein sequence ID" value="KTD26188.1"/>
    <property type="molecule type" value="Genomic_DNA"/>
</dbReference>
<feature type="active site" description="Proton acceptor" evidence="8">
    <location>
        <position position="442"/>
    </location>
</feature>
<evidence type="ECO:0000256" key="3">
    <source>
        <dbReference type="ARBA" id="ARBA00022827"/>
    </source>
</evidence>
<keyword evidence="15" id="KW-1185">Reference proteome</keyword>
<evidence type="ECO:0000256" key="11">
    <source>
        <dbReference type="RuleBase" id="RU003691"/>
    </source>
</evidence>
<dbReference type="PATRIC" id="fig|466.6.peg.1639"/>
<dbReference type="PANTHER" id="PTHR43014:SF2">
    <property type="entry name" value="MERCURIC REDUCTASE"/>
    <property type="match status" value="1"/>
</dbReference>
<proteinExistence type="inferred from homology"/>
<feature type="binding site" evidence="9">
    <location>
        <position position="52"/>
    </location>
    <ligand>
        <name>FAD</name>
        <dbReference type="ChEBI" id="CHEBI:57692"/>
    </ligand>
</feature>
<dbReference type="InterPro" id="IPR016156">
    <property type="entry name" value="FAD/NAD-linked_Rdtase_dimer_sf"/>
</dbReference>
<feature type="binding site" evidence="9">
    <location>
        <position position="268"/>
    </location>
    <ligand>
        <name>NAD(+)</name>
        <dbReference type="ChEBI" id="CHEBI:57540"/>
    </ligand>
</feature>
<evidence type="ECO:0000313" key="14">
    <source>
        <dbReference type="EMBL" id="KTD26188.1"/>
    </source>
</evidence>
<feature type="binding site" evidence="9">
    <location>
        <begin position="178"/>
        <end position="185"/>
    </location>
    <ligand>
        <name>NAD(+)</name>
        <dbReference type="ChEBI" id="CHEBI:57540"/>
    </ligand>
</feature>
<dbReference type="AlphaFoldDB" id="A0A0W0W1D7"/>
<comment type="similarity">
    <text evidence="1 11">Belongs to the class-I pyridine nucleotide-disulfide oxidoreductase family.</text>
</comment>
<dbReference type="RefSeq" id="WP_058452324.1">
    <property type="nucleotide sequence ID" value="NZ_CAAAIB010000011.1"/>
</dbReference>
<dbReference type="PRINTS" id="PR00368">
    <property type="entry name" value="FADPNR"/>
</dbReference>
<evidence type="ECO:0000256" key="1">
    <source>
        <dbReference type="ARBA" id="ARBA00007532"/>
    </source>
</evidence>
<evidence type="ECO:0000256" key="10">
    <source>
        <dbReference type="PIRSR" id="PIRSR000350-4"/>
    </source>
</evidence>
<dbReference type="SUPFAM" id="SSF55424">
    <property type="entry name" value="FAD/NAD-linked reductases, dimerisation (C-terminal) domain"/>
    <property type="match status" value="1"/>
</dbReference>
<evidence type="ECO:0000256" key="5">
    <source>
        <dbReference type="ARBA" id="ARBA00023002"/>
    </source>
</evidence>
<dbReference type="SUPFAM" id="SSF51905">
    <property type="entry name" value="FAD/NAD(P)-binding domain"/>
    <property type="match status" value="1"/>
</dbReference>
<feature type="binding site" evidence="9">
    <location>
        <position position="201"/>
    </location>
    <ligand>
        <name>NAD(+)</name>
        <dbReference type="ChEBI" id="CHEBI:57540"/>
    </ligand>
</feature>
<evidence type="ECO:0000256" key="2">
    <source>
        <dbReference type="ARBA" id="ARBA00022630"/>
    </source>
</evidence>
<dbReference type="OrthoDB" id="6132190at2"/>
<dbReference type="GO" id="GO:0003955">
    <property type="term" value="F:NAD(P)H dehydrogenase (quinone) activity"/>
    <property type="evidence" value="ECO:0007669"/>
    <property type="project" value="TreeGrafter"/>
</dbReference>
<accession>A0A0W0W1D7</accession>
<dbReference type="Gene3D" id="3.30.390.30">
    <property type="match status" value="1"/>
</dbReference>
<evidence type="ECO:0000259" key="13">
    <source>
        <dbReference type="Pfam" id="PF07992"/>
    </source>
</evidence>